<sequence length="111" mass="13185">MRIGAMRHKVMVMHKTITQNAVGEQESVLEDMFGLRCTMNFQNTEDSDSKFSALWANRLVMKTRYSLPLMDSLNNKNSFKIRWQDNLYKIHGFESWNNLQKYITVYLEKDI</sequence>
<accession>A0A2D1QHA7</accession>
<name>A0A2D1QHA7_AERSA</name>
<dbReference type="Proteomes" id="UP000222916">
    <property type="component" value="Chromosome"/>
</dbReference>
<evidence type="ECO:0000313" key="2">
    <source>
        <dbReference type="Proteomes" id="UP000222916"/>
    </source>
</evidence>
<dbReference type="Pfam" id="PF05521">
    <property type="entry name" value="Phage_HCP"/>
    <property type="match status" value="1"/>
</dbReference>
<dbReference type="RefSeq" id="WP_420796593.1">
    <property type="nucleotide sequence ID" value="NZ_ARYZ02000042.1"/>
</dbReference>
<organism evidence="1 2">
    <name type="scientific">Aeromonas salmonicida subsp. pectinolytica 34mel</name>
    <dbReference type="NCBI Taxonomy" id="1324960"/>
    <lineage>
        <taxon>Bacteria</taxon>
        <taxon>Pseudomonadati</taxon>
        <taxon>Pseudomonadota</taxon>
        <taxon>Gammaproteobacteria</taxon>
        <taxon>Aeromonadales</taxon>
        <taxon>Aeromonadaceae</taxon>
        <taxon>Aeromonas</taxon>
    </lineage>
</organism>
<reference evidence="2" key="1">
    <citation type="journal article" date="2018" name="BMC Genomics">
        <title>The complete and fully assembled genome sequence of Aeromonas salmonicida subsp. pectinolytica and its comparative analysis with other Aeromonas species: investigation of the mobilome in environmental and pathogenic strains.</title>
        <authorList>
            <person name="Pfeiffer F."/>
            <person name="Zamora-Lagos M.A."/>
            <person name="Blettinger M."/>
            <person name="Yeroslaviz A."/>
            <person name="Dahl A."/>
            <person name="Gruber S."/>
            <person name="Habermann B.H."/>
        </authorList>
    </citation>
    <scope>NUCLEOTIDE SEQUENCE [LARGE SCALE GENOMIC DNA]</scope>
    <source>
        <strain evidence="2">34mel</strain>
    </source>
</reference>
<dbReference type="AlphaFoldDB" id="A0A2D1QHA7"/>
<gene>
    <name evidence="1" type="ORF">Asalp_26690</name>
</gene>
<evidence type="ECO:0000313" key="1">
    <source>
        <dbReference type="EMBL" id="ATP09809.1"/>
    </source>
</evidence>
<dbReference type="InterPro" id="IPR008767">
    <property type="entry name" value="Phage_SPP1_head-tail_adaptor"/>
</dbReference>
<protein>
    <submittedName>
        <fullName evidence="1">Phage head-tail adaptor domain protein</fullName>
    </submittedName>
</protein>
<dbReference type="EMBL" id="CP022426">
    <property type="protein sequence ID" value="ATP09809.1"/>
    <property type="molecule type" value="Genomic_DNA"/>
</dbReference>
<proteinExistence type="predicted"/>